<sequence length="70" mass="7700">DLYNKIGFSGQSQAIILRYSPSIRVLHAGCAIHYKLVLVNVSLDGCISSLHAIRRQIENRLAEAGVVHDV</sequence>
<proteinExistence type="predicted"/>
<reference evidence="1" key="1">
    <citation type="submission" date="2019-11" db="UniProtKB">
        <authorList>
            <consortium name="WormBaseParasite"/>
        </authorList>
    </citation>
    <scope>IDENTIFICATION</scope>
</reference>
<name>A0A5K3ENB1_MESCO</name>
<protein>
    <submittedName>
        <fullName evidence="1">WS_DGAT_C domain-containing protein</fullName>
    </submittedName>
</protein>
<dbReference type="AlphaFoldDB" id="A0A5K3ENB1"/>
<evidence type="ECO:0000313" key="1">
    <source>
        <dbReference type="WBParaSite" id="MCU_001796-RA"/>
    </source>
</evidence>
<dbReference type="WBParaSite" id="MCU_001796-RA">
    <property type="protein sequence ID" value="MCU_001796-RA"/>
    <property type="gene ID" value="MCU_001796"/>
</dbReference>
<accession>A0A5K3ENB1</accession>
<organism evidence="1">
    <name type="scientific">Mesocestoides corti</name>
    <name type="common">Flatworm</name>
    <dbReference type="NCBI Taxonomy" id="53468"/>
    <lineage>
        <taxon>Eukaryota</taxon>
        <taxon>Metazoa</taxon>
        <taxon>Spiralia</taxon>
        <taxon>Lophotrochozoa</taxon>
        <taxon>Platyhelminthes</taxon>
        <taxon>Cestoda</taxon>
        <taxon>Eucestoda</taxon>
        <taxon>Cyclophyllidea</taxon>
        <taxon>Mesocestoididae</taxon>
        <taxon>Mesocestoides</taxon>
    </lineage>
</organism>